<evidence type="ECO:0000256" key="8">
    <source>
        <dbReference type="ARBA" id="ARBA00022763"/>
    </source>
</evidence>
<comment type="subcellular location">
    <subcellularLocation>
        <location evidence="2">Cytoplasm</location>
    </subcellularLocation>
    <subcellularLocation>
        <location evidence="1">Nucleus</location>
    </subcellularLocation>
</comment>
<keyword evidence="14" id="KW-0131">Cell cycle</keyword>
<feature type="region of interest" description="Disordered" evidence="18">
    <location>
        <begin position="243"/>
        <end position="317"/>
    </location>
</feature>
<keyword evidence="6" id="KW-0053">Apoptosis</keyword>
<dbReference type="GO" id="GO:0005737">
    <property type="term" value="C:cytoplasm"/>
    <property type="evidence" value="ECO:0007669"/>
    <property type="project" value="UniProtKB-SubCell"/>
</dbReference>
<evidence type="ECO:0000256" key="13">
    <source>
        <dbReference type="ARBA" id="ARBA00023242"/>
    </source>
</evidence>
<evidence type="ECO:0000313" key="20">
    <source>
        <dbReference type="EMBL" id="GIL95720.1"/>
    </source>
</evidence>
<dbReference type="AlphaFoldDB" id="A0A8J4D8A8"/>
<evidence type="ECO:0000256" key="17">
    <source>
        <dbReference type="ARBA" id="ARBA00032630"/>
    </source>
</evidence>
<keyword evidence="8" id="KW-0227">DNA damage</keyword>
<dbReference type="EMBL" id="BNCQ01000002">
    <property type="protein sequence ID" value="GIL95720.1"/>
    <property type="molecule type" value="Genomic_DNA"/>
</dbReference>
<comment type="similarity">
    <text evidence="15">Belongs to the BABAM2 family.</text>
</comment>
<feature type="region of interest" description="Disordered" evidence="18">
    <location>
        <begin position="123"/>
        <end position="154"/>
    </location>
</feature>
<keyword evidence="22" id="KW-1185">Reference proteome</keyword>
<sequence>MENLQRQLQYVSQALNCSATLEHASQNMRICHLAIPWCGRQLHWQVLLPAQPHSAPDLLFDDETFLPLCMDPLRSDCHSQLPTPGQPGGSSSQAALRALLRGWSAGLAVATAAAATMAVTTVTAPPPPPLPQHHHQHDVAGDNPPCTEASAGSGAATDQQLLRLVSVLLEAYREHHLKKLGTVAAAVPRLQFELSTLELGMGVQLELQPPQQQPQQVCFALPLPSLNLHRLIELADIYGARLSPWPPPPMQQQQQPPNADHGASEHLSPLAAQQHQQQPPFHDQLTPASPAMEGRDIGINLPHGQDRVPGRGLGSGVTEYAGLQQRPAPPSQEQLQLVGMEFTLLATFRLPVAAGSDLKDPELTLQLPRVLMDLKAQEGGTTAAAGAGGGGGAAGSASGSDTVGNGGGGGGTAGVSGPGLVPSFLLPLWSPQMCLAEFVPLAVERLQAQVDAHCHLLATRQQLLDQMGNLLGFPLEINLVAGSALFAVAWEGNPVLVSLELGSRFPADKPTVVLQCVRVLPGADASRMYRDYPWSPRWAPGEMAARIHNWLQEELPIFTRGRVLA</sequence>
<accession>A0A8J4D8A8</accession>
<keyword evidence="12" id="KW-0234">DNA repair</keyword>
<feature type="compositionally biased region" description="Low complexity" evidence="18">
    <location>
        <begin position="266"/>
        <end position="285"/>
    </location>
</feature>
<keyword evidence="11" id="KW-0156">Chromatin regulator</keyword>
<dbReference type="GO" id="GO:0006325">
    <property type="term" value="P:chromatin organization"/>
    <property type="evidence" value="ECO:0007669"/>
    <property type="project" value="UniProtKB-KW"/>
</dbReference>
<evidence type="ECO:0000256" key="6">
    <source>
        <dbReference type="ARBA" id="ARBA00022703"/>
    </source>
</evidence>
<dbReference type="OrthoDB" id="538811at2759"/>
<dbReference type="GO" id="GO:0006302">
    <property type="term" value="P:double-strand break repair"/>
    <property type="evidence" value="ECO:0007669"/>
    <property type="project" value="TreeGrafter"/>
</dbReference>
<evidence type="ECO:0000256" key="16">
    <source>
        <dbReference type="ARBA" id="ARBA00032491"/>
    </source>
</evidence>
<dbReference type="PANTHER" id="PTHR15189:SF7">
    <property type="entry name" value="BRISC AND BRCA1-A COMPLEX MEMBER 2"/>
    <property type="match status" value="1"/>
</dbReference>
<dbReference type="GO" id="GO:0051301">
    <property type="term" value="P:cell division"/>
    <property type="evidence" value="ECO:0007669"/>
    <property type="project" value="UniProtKB-KW"/>
</dbReference>
<keyword evidence="10" id="KW-0833">Ubl conjugation pathway</keyword>
<keyword evidence="13" id="KW-0539">Nucleus</keyword>
<evidence type="ECO:0000256" key="5">
    <source>
        <dbReference type="ARBA" id="ARBA00022618"/>
    </source>
</evidence>
<name>A0A8J4D8A8_9CHLO</name>
<keyword evidence="5" id="KW-0132">Cell division</keyword>
<evidence type="ECO:0000256" key="14">
    <source>
        <dbReference type="ARBA" id="ARBA00023306"/>
    </source>
</evidence>
<evidence type="ECO:0000313" key="21">
    <source>
        <dbReference type="Proteomes" id="UP000722791"/>
    </source>
</evidence>
<evidence type="ECO:0000256" key="7">
    <source>
        <dbReference type="ARBA" id="ARBA00022737"/>
    </source>
</evidence>
<dbReference type="InterPro" id="IPR010358">
    <property type="entry name" value="BRE"/>
</dbReference>
<evidence type="ECO:0000256" key="15">
    <source>
        <dbReference type="ARBA" id="ARBA00025766"/>
    </source>
</evidence>
<evidence type="ECO:0000313" key="22">
    <source>
        <dbReference type="Proteomes" id="UP000747110"/>
    </source>
</evidence>
<evidence type="ECO:0000256" key="4">
    <source>
        <dbReference type="ARBA" id="ARBA00022490"/>
    </source>
</evidence>
<evidence type="ECO:0000256" key="18">
    <source>
        <dbReference type="SAM" id="MobiDB-lite"/>
    </source>
</evidence>
<dbReference type="Proteomes" id="UP000722791">
    <property type="component" value="Unassembled WGS sequence"/>
</dbReference>
<gene>
    <name evidence="19" type="ORF">Vretifemale_15517</name>
    <name evidence="20" type="ORF">Vretimale_1686</name>
</gene>
<evidence type="ECO:0000256" key="1">
    <source>
        <dbReference type="ARBA" id="ARBA00004123"/>
    </source>
</evidence>
<organism evidence="20 21">
    <name type="scientific">Volvox reticuliferus</name>
    <dbReference type="NCBI Taxonomy" id="1737510"/>
    <lineage>
        <taxon>Eukaryota</taxon>
        <taxon>Viridiplantae</taxon>
        <taxon>Chlorophyta</taxon>
        <taxon>core chlorophytes</taxon>
        <taxon>Chlorophyceae</taxon>
        <taxon>CS clade</taxon>
        <taxon>Chlamydomonadales</taxon>
        <taxon>Volvocaceae</taxon>
        <taxon>Volvox</taxon>
    </lineage>
</organism>
<dbReference type="EMBL" id="BNCP01000039">
    <property type="protein sequence ID" value="GIL87390.1"/>
    <property type="molecule type" value="Genomic_DNA"/>
</dbReference>
<reference evidence="20" key="1">
    <citation type="journal article" date="2021" name="Proc. Natl. Acad. Sci. U.S.A.">
        <title>Three genomes in the algal genus Volvox reveal the fate of a haploid sex-determining region after a transition to homothallism.</title>
        <authorList>
            <person name="Yamamoto K."/>
            <person name="Hamaji T."/>
            <person name="Kawai-Toyooka H."/>
            <person name="Matsuzaki R."/>
            <person name="Takahashi F."/>
            <person name="Nishimura Y."/>
            <person name="Kawachi M."/>
            <person name="Noguchi H."/>
            <person name="Minakuchi Y."/>
            <person name="Umen J.G."/>
            <person name="Toyoda A."/>
            <person name="Nozaki H."/>
        </authorList>
    </citation>
    <scope>NUCLEOTIDE SEQUENCE</scope>
    <source>
        <strain evidence="20">NIES-3785</strain>
        <strain evidence="19">NIES-3786</strain>
    </source>
</reference>
<keyword evidence="9" id="KW-0498">Mitosis</keyword>
<proteinExistence type="inferred from homology"/>
<comment type="caution">
    <text evidence="20">The sequence shown here is derived from an EMBL/GenBank/DDBJ whole genome shotgun (WGS) entry which is preliminary data.</text>
</comment>
<evidence type="ECO:0000256" key="9">
    <source>
        <dbReference type="ARBA" id="ARBA00022776"/>
    </source>
</evidence>
<evidence type="ECO:0000256" key="3">
    <source>
        <dbReference type="ARBA" id="ARBA00019438"/>
    </source>
</evidence>
<protein>
    <recommendedName>
        <fullName evidence="3">BRISC and BRCA1-A complex member 2</fullName>
    </recommendedName>
    <alternativeName>
        <fullName evidence="16">BRCA1-A complex subunit BRE</fullName>
    </alternativeName>
    <alternativeName>
        <fullName evidence="17">BRCA1/BRCA2-containing complex subunit 45</fullName>
    </alternativeName>
</protein>
<evidence type="ECO:0000313" key="19">
    <source>
        <dbReference type="EMBL" id="GIL87390.1"/>
    </source>
</evidence>
<evidence type="ECO:0000256" key="2">
    <source>
        <dbReference type="ARBA" id="ARBA00004496"/>
    </source>
</evidence>
<keyword evidence="4" id="KW-0963">Cytoplasm</keyword>
<dbReference type="GO" id="GO:0070552">
    <property type="term" value="C:BRISC complex"/>
    <property type="evidence" value="ECO:0007669"/>
    <property type="project" value="InterPro"/>
</dbReference>
<evidence type="ECO:0000256" key="12">
    <source>
        <dbReference type="ARBA" id="ARBA00023204"/>
    </source>
</evidence>
<dbReference type="PANTHER" id="PTHR15189">
    <property type="entry name" value="BRISC AND BRCA1-A COMPLEX MEMBER 2"/>
    <property type="match status" value="1"/>
</dbReference>
<dbReference type="Proteomes" id="UP000747110">
    <property type="component" value="Unassembled WGS sequence"/>
</dbReference>
<keyword evidence="7" id="KW-0677">Repeat</keyword>
<evidence type="ECO:0000256" key="10">
    <source>
        <dbReference type="ARBA" id="ARBA00022786"/>
    </source>
</evidence>
<feature type="region of interest" description="Disordered" evidence="18">
    <location>
        <begin position="381"/>
        <end position="410"/>
    </location>
</feature>
<evidence type="ECO:0000256" key="11">
    <source>
        <dbReference type="ARBA" id="ARBA00022853"/>
    </source>
</evidence>